<comment type="caution">
    <text evidence="2">The sequence shown here is derived from an EMBL/GenBank/DDBJ whole genome shotgun (WGS) entry which is preliminary data.</text>
</comment>
<evidence type="ECO:0000313" key="3">
    <source>
        <dbReference type="Proteomes" id="UP000576821"/>
    </source>
</evidence>
<dbReference type="Proteomes" id="UP000576821">
    <property type="component" value="Unassembled WGS sequence"/>
</dbReference>
<feature type="transmembrane region" description="Helical" evidence="1">
    <location>
        <begin position="30"/>
        <end position="48"/>
    </location>
</feature>
<organism evidence="2 3">
    <name type="scientific">Sphingobium vermicomposti</name>
    <dbReference type="NCBI Taxonomy" id="529005"/>
    <lineage>
        <taxon>Bacteria</taxon>
        <taxon>Pseudomonadati</taxon>
        <taxon>Pseudomonadota</taxon>
        <taxon>Alphaproteobacteria</taxon>
        <taxon>Sphingomonadales</taxon>
        <taxon>Sphingomonadaceae</taxon>
        <taxon>Sphingobium</taxon>
    </lineage>
</organism>
<name>A0A846M692_9SPHN</name>
<accession>A0A846M692</accession>
<keyword evidence="3" id="KW-1185">Reference proteome</keyword>
<dbReference type="EMBL" id="JAASQR010000003">
    <property type="protein sequence ID" value="NIJ17412.1"/>
    <property type="molecule type" value="Genomic_DNA"/>
</dbReference>
<gene>
    <name evidence="2" type="ORF">FHS54_002401</name>
</gene>
<evidence type="ECO:0000313" key="2">
    <source>
        <dbReference type="EMBL" id="NIJ17412.1"/>
    </source>
</evidence>
<keyword evidence="1" id="KW-0472">Membrane</keyword>
<reference evidence="2 3" key="1">
    <citation type="submission" date="2020-03" db="EMBL/GenBank/DDBJ databases">
        <title>Genomic Encyclopedia of Type Strains, Phase IV (KMG-IV): sequencing the most valuable type-strain genomes for metagenomic binning, comparative biology and taxonomic classification.</title>
        <authorList>
            <person name="Goeker M."/>
        </authorList>
    </citation>
    <scope>NUCLEOTIDE SEQUENCE [LARGE SCALE GENOMIC DNA]</scope>
    <source>
        <strain evidence="2 3">DSM 21299</strain>
    </source>
</reference>
<keyword evidence="1" id="KW-0812">Transmembrane</keyword>
<proteinExistence type="predicted"/>
<protein>
    <submittedName>
        <fullName evidence="2">Uncharacterized protein</fullName>
    </submittedName>
</protein>
<evidence type="ECO:0000256" key="1">
    <source>
        <dbReference type="SAM" id="Phobius"/>
    </source>
</evidence>
<dbReference type="AlphaFoldDB" id="A0A846M692"/>
<sequence>MAKLTAANHRPFRGQDRRKKAMVAFLKSDLFLRFFGGFVLGAVGMFAFQPSEPPALVSSAMAASDATL</sequence>
<keyword evidence="1" id="KW-1133">Transmembrane helix</keyword>